<dbReference type="EMBL" id="CP036272">
    <property type="protein sequence ID" value="QDT57815.1"/>
    <property type="molecule type" value="Genomic_DNA"/>
</dbReference>
<evidence type="ECO:0000256" key="1">
    <source>
        <dbReference type="SAM" id="MobiDB-lite"/>
    </source>
</evidence>
<feature type="compositionally biased region" description="Low complexity" evidence="1">
    <location>
        <begin position="235"/>
        <end position="246"/>
    </location>
</feature>
<keyword evidence="3" id="KW-1185">Reference proteome</keyword>
<proteinExistence type="predicted"/>
<reference evidence="2 3" key="1">
    <citation type="submission" date="2019-02" db="EMBL/GenBank/DDBJ databases">
        <title>Deep-cultivation of Planctomycetes and their phenomic and genomic characterization uncovers novel biology.</title>
        <authorList>
            <person name="Wiegand S."/>
            <person name="Jogler M."/>
            <person name="Boedeker C."/>
            <person name="Pinto D."/>
            <person name="Vollmers J."/>
            <person name="Rivas-Marin E."/>
            <person name="Kohn T."/>
            <person name="Peeters S.H."/>
            <person name="Heuer A."/>
            <person name="Rast P."/>
            <person name="Oberbeckmann S."/>
            <person name="Bunk B."/>
            <person name="Jeske O."/>
            <person name="Meyerdierks A."/>
            <person name="Storesund J.E."/>
            <person name="Kallscheuer N."/>
            <person name="Luecker S."/>
            <person name="Lage O.M."/>
            <person name="Pohl T."/>
            <person name="Merkel B.J."/>
            <person name="Hornburger P."/>
            <person name="Mueller R.-W."/>
            <person name="Bruemmer F."/>
            <person name="Labrenz M."/>
            <person name="Spormann A.M."/>
            <person name="Op den Camp H."/>
            <person name="Overmann J."/>
            <person name="Amann R."/>
            <person name="Jetten M.S.M."/>
            <person name="Mascher T."/>
            <person name="Medema M.H."/>
            <person name="Devos D.P."/>
            <person name="Kaster A.-K."/>
            <person name="Ovreas L."/>
            <person name="Rohde M."/>
            <person name="Galperin M.Y."/>
            <person name="Jogler C."/>
        </authorList>
    </citation>
    <scope>NUCLEOTIDE SEQUENCE [LARGE SCALE GENOMIC DNA]</scope>
    <source>
        <strain evidence="2 3">SV_7m_r</strain>
    </source>
</reference>
<sequence length="256" mass="29265">MLFTKDTMQRFYSIENSNQHPKMTATRSWLLTGVSAILASTVFTMPQSASAQQRLMQDPATGNVYRETTRTQYQPVVNETMQSHQQTRWQPQTTTETRPELQRNWYPVTQYKWMPYVEGRWNPFVQPRIAYRHVAETHWQSRDQVIDRTTTQTRWVPKTETVQVPHREVTYQAVPKTDYQLVQRGTPAASNLPPSVASRLRPIDQGSSRIASVPVSNPLAGGRSEMQSGMPAERLLPSPTLVPTTTIAAPSMPLRR</sequence>
<evidence type="ECO:0000313" key="3">
    <source>
        <dbReference type="Proteomes" id="UP000315003"/>
    </source>
</evidence>
<dbReference type="AlphaFoldDB" id="A0A517SNW5"/>
<name>A0A517SNW5_9BACT</name>
<dbReference type="RefSeq" id="WP_145268537.1">
    <property type="nucleotide sequence ID" value="NZ_CP036272.1"/>
</dbReference>
<protein>
    <submittedName>
        <fullName evidence="2">Uncharacterized protein</fullName>
    </submittedName>
</protein>
<evidence type="ECO:0000313" key="2">
    <source>
        <dbReference type="EMBL" id="QDT57815.1"/>
    </source>
</evidence>
<gene>
    <name evidence="2" type="ORF">SV7mr_03000</name>
</gene>
<organism evidence="2 3">
    <name type="scientific">Stieleria bergensis</name>
    <dbReference type="NCBI Taxonomy" id="2528025"/>
    <lineage>
        <taxon>Bacteria</taxon>
        <taxon>Pseudomonadati</taxon>
        <taxon>Planctomycetota</taxon>
        <taxon>Planctomycetia</taxon>
        <taxon>Pirellulales</taxon>
        <taxon>Pirellulaceae</taxon>
        <taxon>Stieleria</taxon>
    </lineage>
</organism>
<dbReference type="Proteomes" id="UP000315003">
    <property type="component" value="Chromosome"/>
</dbReference>
<feature type="region of interest" description="Disordered" evidence="1">
    <location>
        <begin position="203"/>
        <end position="256"/>
    </location>
</feature>
<accession>A0A517SNW5</accession>
<dbReference type="OrthoDB" id="269394at2"/>